<organism evidence="7 8">
    <name type="scientific">Bacillus mesophilus</name>
    <dbReference type="NCBI Taxonomy" id="1808955"/>
    <lineage>
        <taxon>Bacteria</taxon>
        <taxon>Bacillati</taxon>
        <taxon>Bacillota</taxon>
        <taxon>Bacilli</taxon>
        <taxon>Bacillales</taxon>
        <taxon>Bacillaceae</taxon>
        <taxon>Bacillus</taxon>
    </lineage>
</organism>
<sequence>MDEYGERLTKVAYNYLKDWSLAEDVVQDVFITCYKQYGKLDEVTYFKSWIYRITINKCKDTLKSSYMKKVIFDSNLFRFFIAKEPTPEMTLIHQSDEELLSISVLSLTVKFREVIILYYYEELSIEEISSILALNKNTIKTRLSRGRARLKELIERSEQEDGGKANKFT</sequence>
<dbReference type="GO" id="GO:0006352">
    <property type="term" value="P:DNA-templated transcription initiation"/>
    <property type="evidence" value="ECO:0007669"/>
    <property type="project" value="InterPro"/>
</dbReference>
<evidence type="ECO:0000313" key="8">
    <source>
        <dbReference type="Proteomes" id="UP000481043"/>
    </source>
</evidence>
<dbReference type="InterPro" id="IPR013325">
    <property type="entry name" value="RNA_pol_sigma_r2"/>
</dbReference>
<keyword evidence="3" id="KW-0731">Sigma factor</keyword>
<evidence type="ECO:0000256" key="1">
    <source>
        <dbReference type="ARBA" id="ARBA00010641"/>
    </source>
</evidence>
<dbReference type="AlphaFoldDB" id="A0A6M0Q785"/>
<dbReference type="InterPro" id="IPR039425">
    <property type="entry name" value="RNA_pol_sigma-70-like"/>
</dbReference>
<feature type="domain" description="RNA polymerase sigma factor 70 region 4 type 2" evidence="6">
    <location>
        <begin position="107"/>
        <end position="150"/>
    </location>
</feature>
<dbReference type="InterPro" id="IPR007627">
    <property type="entry name" value="RNA_pol_sigma70_r2"/>
</dbReference>
<dbReference type="Proteomes" id="UP000481043">
    <property type="component" value="Unassembled WGS sequence"/>
</dbReference>
<keyword evidence="2" id="KW-0805">Transcription regulation</keyword>
<dbReference type="SUPFAM" id="SSF88659">
    <property type="entry name" value="Sigma3 and sigma4 domains of RNA polymerase sigma factors"/>
    <property type="match status" value="1"/>
</dbReference>
<keyword evidence="8" id="KW-1185">Reference proteome</keyword>
<dbReference type="InterPro" id="IPR014284">
    <property type="entry name" value="RNA_pol_sigma-70_dom"/>
</dbReference>
<dbReference type="Gene3D" id="1.10.10.10">
    <property type="entry name" value="Winged helix-like DNA-binding domain superfamily/Winged helix DNA-binding domain"/>
    <property type="match status" value="1"/>
</dbReference>
<feature type="domain" description="RNA polymerase sigma-70 region 2" evidence="5">
    <location>
        <begin position="2"/>
        <end position="64"/>
    </location>
</feature>
<dbReference type="EMBL" id="JAAIWM010000001">
    <property type="protein sequence ID" value="NEY70968.1"/>
    <property type="molecule type" value="Genomic_DNA"/>
</dbReference>
<dbReference type="NCBIfam" id="TIGR02937">
    <property type="entry name" value="sigma70-ECF"/>
    <property type="match status" value="1"/>
</dbReference>
<evidence type="ECO:0000313" key="7">
    <source>
        <dbReference type="EMBL" id="NEY70968.1"/>
    </source>
</evidence>
<gene>
    <name evidence="7" type="ORF">G4D63_04345</name>
</gene>
<comment type="caution">
    <text evidence="7">The sequence shown here is derived from an EMBL/GenBank/DDBJ whole genome shotgun (WGS) entry which is preliminary data.</text>
</comment>
<evidence type="ECO:0000256" key="2">
    <source>
        <dbReference type="ARBA" id="ARBA00023015"/>
    </source>
</evidence>
<comment type="similarity">
    <text evidence="1">Belongs to the sigma-70 factor family. ECF subfamily.</text>
</comment>
<dbReference type="InterPro" id="IPR036388">
    <property type="entry name" value="WH-like_DNA-bd_sf"/>
</dbReference>
<dbReference type="InterPro" id="IPR013249">
    <property type="entry name" value="RNA_pol_sigma70_r4_t2"/>
</dbReference>
<evidence type="ECO:0000256" key="4">
    <source>
        <dbReference type="ARBA" id="ARBA00023163"/>
    </source>
</evidence>
<protein>
    <submittedName>
        <fullName evidence="7">Sigma-70 family RNA polymerase sigma factor</fullName>
    </submittedName>
</protein>
<dbReference type="InterPro" id="IPR013324">
    <property type="entry name" value="RNA_pol_sigma_r3/r4-like"/>
</dbReference>
<dbReference type="Pfam" id="PF08281">
    <property type="entry name" value="Sigma70_r4_2"/>
    <property type="match status" value="1"/>
</dbReference>
<dbReference type="SUPFAM" id="SSF88946">
    <property type="entry name" value="Sigma2 domain of RNA polymerase sigma factors"/>
    <property type="match status" value="1"/>
</dbReference>
<dbReference type="GO" id="GO:0003677">
    <property type="term" value="F:DNA binding"/>
    <property type="evidence" value="ECO:0007669"/>
    <property type="project" value="InterPro"/>
</dbReference>
<evidence type="ECO:0000259" key="6">
    <source>
        <dbReference type="Pfam" id="PF08281"/>
    </source>
</evidence>
<name>A0A6M0Q785_9BACI</name>
<dbReference type="PANTHER" id="PTHR43133:SF60">
    <property type="entry name" value="RNA POLYMERASE SIGMA FACTOR SIGV"/>
    <property type="match status" value="1"/>
</dbReference>
<reference evidence="7 8" key="1">
    <citation type="submission" date="2020-02" db="EMBL/GenBank/DDBJ databases">
        <title>Bacillus aquiflavi sp. nov., isolated from yellow water of strong flavor Chinese baijiu in Yibin region of China.</title>
        <authorList>
            <person name="Xie J."/>
        </authorList>
    </citation>
    <scope>NUCLEOTIDE SEQUENCE [LARGE SCALE GENOMIC DNA]</scope>
    <source>
        <strain evidence="7 8">SA4</strain>
    </source>
</reference>
<proteinExistence type="inferred from homology"/>
<dbReference type="GO" id="GO:0016987">
    <property type="term" value="F:sigma factor activity"/>
    <property type="evidence" value="ECO:0007669"/>
    <property type="project" value="UniProtKB-KW"/>
</dbReference>
<evidence type="ECO:0000256" key="3">
    <source>
        <dbReference type="ARBA" id="ARBA00023082"/>
    </source>
</evidence>
<dbReference type="Gene3D" id="1.10.1740.10">
    <property type="match status" value="1"/>
</dbReference>
<evidence type="ECO:0000259" key="5">
    <source>
        <dbReference type="Pfam" id="PF04542"/>
    </source>
</evidence>
<keyword evidence="4" id="KW-0804">Transcription</keyword>
<dbReference type="CDD" id="cd06171">
    <property type="entry name" value="Sigma70_r4"/>
    <property type="match status" value="1"/>
</dbReference>
<dbReference type="Pfam" id="PF04542">
    <property type="entry name" value="Sigma70_r2"/>
    <property type="match status" value="1"/>
</dbReference>
<accession>A0A6M0Q785</accession>
<dbReference type="PANTHER" id="PTHR43133">
    <property type="entry name" value="RNA POLYMERASE ECF-TYPE SIGMA FACTO"/>
    <property type="match status" value="1"/>
</dbReference>